<keyword evidence="3" id="KW-0731">Sigma factor</keyword>
<evidence type="ECO:0000256" key="3">
    <source>
        <dbReference type="ARBA" id="ARBA00023082"/>
    </source>
</evidence>
<dbReference type="EMBL" id="JBBNOP010000010">
    <property type="protein sequence ID" value="MEQ3363574.1"/>
    <property type="molecule type" value="Genomic_DNA"/>
</dbReference>
<evidence type="ECO:0000313" key="8">
    <source>
        <dbReference type="EMBL" id="MEQ3363574.1"/>
    </source>
</evidence>
<dbReference type="PANTHER" id="PTHR43133:SF8">
    <property type="entry name" value="RNA POLYMERASE SIGMA FACTOR HI_1459-RELATED"/>
    <property type="match status" value="1"/>
</dbReference>
<organism evidence="8 9">
    <name type="scientific">Raoultibacter massiliensis</name>
    <dbReference type="NCBI Taxonomy" id="1852371"/>
    <lineage>
        <taxon>Bacteria</taxon>
        <taxon>Bacillati</taxon>
        <taxon>Actinomycetota</taxon>
        <taxon>Coriobacteriia</taxon>
        <taxon>Eggerthellales</taxon>
        <taxon>Eggerthellaceae</taxon>
        <taxon>Raoultibacter</taxon>
    </lineage>
</organism>
<keyword evidence="5" id="KW-0804">Transcription</keyword>
<dbReference type="RefSeq" id="WP_180963446.1">
    <property type="nucleotide sequence ID" value="NZ_JBBNOP010000010.1"/>
</dbReference>
<dbReference type="InterPro" id="IPR013249">
    <property type="entry name" value="RNA_pol_sigma70_r4_t2"/>
</dbReference>
<reference evidence="8 9" key="1">
    <citation type="submission" date="2024-04" db="EMBL/GenBank/DDBJ databases">
        <title>Human intestinal bacterial collection.</title>
        <authorList>
            <person name="Pauvert C."/>
            <person name="Hitch T.C.A."/>
            <person name="Clavel T."/>
        </authorList>
    </citation>
    <scope>NUCLEOTIDE SEQUENCE [LARGE SCALE GENOMIC DNA]</scope>
    <source>
        <strain evidence="8 9">CLA-KB-H42</strain>
    </source>
</reference>
<dbReference type="InterPro" id="IPR039425">
    <property type="entry name" value="RNA_pol_sigma-70-like"/>
</dbReference>
<dbReference type="InterPro" id="IPR014284">
    <property type="entry name" value="RNA_pol_sigma-70_dom"/>
</dbReference>
<dbReference type="InterPro" id="IPR013324">
    <property type="entry name" value="RNA_pol_sigma_r3/r4-like"/>
</dbReference>
<protein>
    <submittedName>
        <fullName evidence="8">Sigma-70 family RNA polymerase sigma factor</fullName>
    </submittedName>
</protein>
<evidence type="ECO:0000313" key="9">
    <source>
        <dbReference type="Proteomes" id="UP001487305"/>
    </source>
</evidence>
<dbReference type="NCBIfam" id="TIGR02937">
    <property type="entry name" value="sigma70-ECF"/>
    <property type="match status" value="1"/>
</dbReference>
<evidence type="ECO:0000256" key="1">
    <source>
        <dbReference type="ARBA" id="ARBA00010641"/>
    </source>
</evidence>
<dbReference type="Gene3D" id="1.10.10.10">
    <property type="entry name" value="Winged helix-like DNA-binding domain superfamily/Winged helix DNA-binding domain"/>
    <property type="match status" value="1"/>
</dbReference>
<evidence type="ECO:0000256" key="4">
    <source>
        <dbReference type="ARBA" id="ARBA00023125"/>
    </source>
</evidence>
<dbReference type="Pfam" id="PF08281">
    <property type="entry name" value="Sigma70_r4_2"/>
    <property type="match status" value="1"/>
</dbReference>
<accession>A0ABV1JER2</accession>
<dbReference type="Pfam" id="PF04542">
    <property type="entry name" value="Sigma70_r2"/>
    <property type="match status" value="1"/>
</dbReference>
<feature type="domain" description="RNA polymerase sigma factor 70 region 4 type 2" evidence="7">
    <location>
        <begin position="119"/>
        <end position="171"/>
    </location>
</feature>
<evidence type="ECO:0000256" key="2">
    <source>
        <dbReference type="ARBA" id="ARBA00023015"/>
    </source>
</evidence>
<dbReference type="PANTHER" id="PTHR43133">
    <property type="entry name" value="RNA POLYMERASE ECF-TYPE SIGMA FACTO"/>
    <property type="match status" value="1"/>
</dbReference>
<dbReference type="Gene3D" id="1.10.1740.10">
    <property type="match status" value="1"/>
</dbReference>
<proteinExistence type="inferred from homology"/>
<name>A0ABV1JER2_9ACTN</name>
<evidence type="ECO:0000259" key="7">
    <source>
        <dbReference type="Pfam" id="PF08281"/>
    </source>
</evidence>
<dbReference type="SUPFAM" id="SSF88946">
    <property type="entry name" value="Sigma2 domain of RNA polymerase sigma factors"/>
    <property type="match status" value="1"/>
</dbReference>
<evidence type="ECO:0000256" key="5">
    <source>
        <dbReference type="ARBA" id="ARBA00023163"/>
    </source>
</evidence>
<comment type="caution">
    <text evidence="8">The sequence shown here is derived from an EMBL/GenBank/DDBJ whole genome shotgun (WGS) entry which is preliminary data.</text>
</comment>
<dbReference type="InterPro" id="IPR013325">
    <property type="entry name" value="RNA_pol_sigma_r2"/>
</dbReference>
<dbReference type="Proteomes" id="UP001487305">
    <property type="component" value="Unassembled WGS sequence"/>
</dbReference>
<keyword evidence="9" id="KW-1185">Reference proteome</keyword>
<dbReference type="InterPro" id="IPR007627">
    <property type="entry name" value="RNA_pol_sigma70_r2"/>
</dbReference>
<keyword evidence="4" id="KW-0238">DNA-binding</keyword>
<dbReference type="SUPFAM" id="SSF88659">
    <property type="entry name" value="Sigma3 and sigma4 domains of RNA polymerase sigma factors"/>
    <property type="match status" value="1"/>
</dbReference>
<feature type="domain" description="RNA polymerase sigma-70 region 2" evidence="6">
    <location>
        <begin position="22"/>
        <end position="93"/>
    </location>
</feature>
<gene>
    <name evidence="8" type="ORF">AAA083_11380</name>
</gene>
<comment type="similarity">
    <text evidence="1">Belongs to the sigma-70 factor family. ECF subfamily.</text>
</comment>
<dbReference type="InterPro" id="IPR036388">
    <property type="entry name" value="WH-like_DNA-bd_sf"/>
</dbReference>
<evidence type="ECO:0000259" key="6">
    <source>
        <dbReference type="Pfam" id="PF04542"/>
    </source>
</evidence>
<sequence>MNSQELIERLRRRDQRAYEEIIGEYSRLLWTVAGRHLAKSAGFSTEDVEECVSEAFFRFWQHPERFDPEKASLKTYLCTITKNLAVDLFRKRSGTVAVSFDDALAQTFAQPPEEPIDYQELYEALADLPEPSREILARRYFYEQKPAAIAEAMGIPKKEVENRLYRAKKTLSILLSGDQEDRR</sequence>
<keyword evidence="2" id="KW-0805">Transcription regulation</keyword>